<dbReference type="EMBL" id="MK814760">
    <property type="protein sequence ID" value="QGT55151.1"/>
    <property type="molecule type" value="Genomic_DNA"/>
</dbReference>
<dbReference type="KEGG" id="vg:77924555"/>
<evidence type="ECO:0000259" key="2">
    <source>
        <dbReference type="SMART" id="SM00943"/>
    </source>
</evidence>
<dbReference type="RefSeq" id="YP_010649038.1">
    <property type="nucleotide sequence ID" value="NC_070763.1"/>
</dbReference>
<gene>
    <name evidence="3" type="primary">190</name>
    <name evidence="3" type="ORF">SEA_FORZA_190</name>
</gene>
<dbReference type="GeneID" id="77924555"/>
<reference evidence="3 4" key="1">
    <citation type="submission" date="2019-04" db="EMBL/GenBank/DDBJ databases">
        <authorList>
            <person name="Pope W.H."/>
            <person name="Garlena R.A."/>
            <person name="Russell D.A."/>
            <person name="Jacobs-Sera D."/>
            <person name="Hatfull G.F."/>
        </authorList>
    </citation>
    <scope>NUCLEOTIDE SEQUENCE [LARGE SCALE GENOMIC DNA]</scope>
</reference>
<accession>A0A650F0Q7</accession>
<feature type="region of interest" description="Disordered" evidence="1">
    <location>
        <begin position="25"/>
        <end position="47"/>
    </location>
</feature>
<feature type="domain" description="DNA primase/polymerase bifunctional N-terminal" evidence="2">
    <location>
        <begin position="59"/>
        <end position="246"/>
    </location>
</feature>
<dbReference type="InterPro" id="IPR015330">
    <property type="entry name" value="DNA_primase/pol_bifunc_N"/>
</dbReference>
<proteinExistence type="predicted"/>
<dbReference type="SMART" id="SM00943">
    <property type="entry name" value="Prim-Pol"/>
    <property type="match status" value="1"/>
</dbReference>
<evidence type="ECO:0000313" key="3">
    <source>
        <dbReference type="EMBL" id="QGT55151.1"/>
    </source>
</evidence>
<feature type="region of interest" description="Disordered" evidence="1">
    <location>
        <begin position="98"/>
        <end position="121"/>
    </location>
</feature>
<keyword evidence="4" id="KW-1185">Reference proteome</keyword>
<dbReference type="SUPFAM" id="SSF56747">
    <property type="entry name" value="Prim-pol domain"/>
    <property type="match status" value="1"/>
</dbReference>
<sequence length="435" mass="48348">MPSGPPPPPGMTTVAPSIEIQTVTASAPAPKPAPVATTKQGVDLTPEEEKRRQTLLGAAVWYVNVLKFVLVPCNYPISTGENGQCSCGEATCDSKAKHPHARTGFHTDSDQQIRSERDAQNSWDERPWNICVLLGRDKGLFVFDVDARSGGLESLAKLKRDLDGVIDFDATYHYYTSSGGIHYYFRLNPDDVDSWSRLRKVTKLISQYKGIDYKINKGYTIAAPSLHISGDHYKRPPTSPMIVTELTSQDVIRYESALNNANGRGGVRMTSAIPSNYGDMVAAASLATSDAGVALGGSHSYETAIRDLAHLEQGAASRIVAHFLFYSKIPNDPYRLRDGEWNEQFHILIAKVAGHLFRDAAMSAEYYYMWTRSGGQPGLQNRRANRIFPGLYRMICEGLSEDLSEPPYHKTKPEKFYGMMSDLMFKEWENHGLEV</sequence>
<feature type="compositionally biased region" description="Basic and acidic residues" evidence="1">
    <location>
        <begin position="105"/>
        <end position="121"/>
    </location>
</feature>
<evidence type="ECO:0000256" key="1">
    <source>
        <dbReference type="SAM" id="MobiDB-lite"/>
    </source>
</evidence>
<evidence type="ECO:0000313" key="4">
    <source>
        <dbReference type="Proteomes" id="UP000423482"/>
    </source>
</evidence>
<organism evidence="3 4">
    <name type="scientific">Gordonia phage Forza</name>
    <dbReference type="NCBI Taxonomy" id="2571247"/>
    <lineage>
        <taxon>Viruses</taxon>
        <taxon>Duplodnaviria</taxon>
        <taxon>Heunggongvirae</taxon>
        <taxon>Uroviricota</taxon>
        <taxon>Caudoviricetes</taxon>
        <taxon>Forzavirus</taxon>
        <taxon>Forzavirus forza</taxon>
    </lineage>
</organism>
<dbReference type="Proteomes" id="UP000423482">
    <property type="component" value="Segment"/>
</dbReference>
<feature type="compositionally biased region" description="Low complexity" evidence="1">
    <location>
        <begin position="25"/>
        <end position="39"/>
    </location>
</feature>
<protein>
    <submittedName>
        <fullName evidence="3">DNA primase/polymerase</fullName>
    </submittedName>
</protein>
<dbReference type="Pfam" id="PF09250">
    <property type="entry name" value="Prim-Pol"/>
    <property type="match status" value="1"/>
</dbReference>
<name>A0A650F0Q7_9CAUD</name>